<evidence type="ECO:0000256" key="7">
    <source>
        <dbReference type="ARBA" id="ARBA00022692"/>
    </source>
</evidence>
<evidence type="ECO:0000313" key="17">
    <source>
        <dbReference type="Proteomes" id="UP000032568"/>
    </source>
</evidence>
<evidence type="ECO:0000313" key="16">
    <source>
        <dbReference type="EMBL" id="WDE00206.1"/>
    </source>
</evidence>
<keyword evidence="7" id="KW-0812">Transmembrane</keyword>
<keyword evidence="10" id="KW-0443">Lipid metabolism</keyword>
<keyword evidence="6" id="KW-0997">Cell inner membrane</keyword>
<comment type="subcellular location">
    <subcellularLocation>
        <location evidence="2">Cell inner membrane</location>
        <topology evidence="2">Single-pass membrane protein</topology>
        <orientation evidence="2">Periplasmic side</orientation>
    </subcellularLocation>
</comment>
<dbReference type="SUPFAM" id="SSF158855">
    <property type="entry name" value="Lipase chaperone-like"/>
    <property type="match status" value="1"/>
</dbReference>
<dbReference type="GO" id="GO:0006457">
    <property type="term" value="P:protein folding"/>
    <property type="evidence" value="ECO:0007669"/>
    <property type="project" value="InterPro"/>
</dbReference>
<keyword evidence="9" id="KW-1133">Transmembrane helix</keyword>
<dbReference type="GO" id="GO:0016042">
    <property type="term" value="P:lipid catabolic process"/>
    <property type="evidence" value="ECO:0007669"/>
    <property type="project" value="UniProtKB-KW"/>
</dbReference>
<evidence type="ECO:0000256" key="4">
    <source>
        <dbReference type="ARBA" id="ARBA00019692"/>
    </source>
</evidence>
<dbReference type="InterPro" id="IPR004961">
    <property type="entry name" value="Lipase_chaperone"/>
</dbReference>
<dbReference type="RefSeq" id="WP_044832255.1">
    <property type="nucleotide sequence ID" value="NZ_CP059735.1"/>
</dbReference>
<dbReference type="KEGG" id="tact:SG35_006015"/>
<evidence type="ECO:0000256" key="2">
    <source>
        <dbReference type="ARBA" id="ARBA00004383"/>
    </source>
</evidence>
<evidence type="ECO:0000256" key="9">
    <source>
        <dbReference type="ARBA" id="ARBA00022989"/>
    </source>
</evidence>
<gene>
    <name evidence="16" type="ORF">SG35_006015</name>
</gene>
<protein>
    <recommendedName>
        <fullName evidence="4">Lipase chaperone</fullName>
    </recommendedName>
    <alternativeName>
        <fullName evidence="15">Lipase foldase</fullName>
    </alternativeName>
    <alternativeName>
        <fullName evidence="13">Lipase helper protein</fullName>
    </alternativeName>
    <alternativeName>
        <fullName evidence="14">Lipase modulator</fullName>
    </alternativeName>
</protein>
<evidence type="ECO:0000256" key="14">
    <source>
        <dbReference type="ARBA" id="ARBA00031542"/>
    </source>
</evidence>
<evidence type="ECO:0000256" key="5">
    <source>
        <dbReference type="ARBA" id="ARBA00022475"/>
    </source>
</evidence>
<keyword evidence="11" id="KW-0472">Membrane</keyword>
<keyword evidence="5" id="KW-1003">Cell membrane</keyword>
<name>A0AAE9YS34_9GAMM</name>
<evidence type="ECO:0000256" key="10">
    <source>
        <dbReference type="ARBA" id="ARBA00023098"/>
    </source>
</evidence>
<evidence type="ECO:0000256" key="15">
    <source>
        <dbReference type="ARBA" id="ARBA00033028"/>
    </source>
</evidence>
<evidence type="ECO:0000256" key="6">
    <source>
        <dbReference type="ARBA" id="ARBA00022519"/>
    </source>
</evidence>
<organism evidence="16 17">
    <name type="scientific">Thalassomonas actiniarum</name>
    <dbReference type="NCBI Taxonomy" id="485447"/>
    <lineage>
        <taxon>Bacteria</taxon>
        <taxon>Pseudomonadati</taxon>
        <taxon>Pseudomonadota</taxon>
        <taxon>Gammaproteobacteria</taxon>
        <taxon>Alteromonadales</taxon>
        <taxon>Colwelliaceae</taxon>
        <taxon>Thalassomonas</taxon>
    </lineage>
</organism>
<reference evidence="16 17" key="2">
    <citation type="journal article" date="2022" name="Mar. Drugs">
        <title>Bioassay-Guided Fractionation Leads to the Detection of Cholic Acid Generated by the Rare Thalassomonas sp.</title>
        <authorList>
            <person name="Pheiffer F."/>
            <person name="Schneider Y.K."/>
            <person name="Hansen E.H."/>
            <person name="Andersen J.H."/>
            <person name="Isaksson J."/>
            <person name="Busche T."/>
            <person name="R C."/>
            <person name="Kalinowski J."/>
            <person name="Zyl L.V."/>
            <person name="Trindade M."/>
        </authorList>
    </citation>
    <scope>NUCLEOTIDE SEQUENCE [LARGE SCALE GENOMIC DNA]</scope>
    <source>
        <strain evidence="16 17">A5K-106</strain>
    </source>
</reference>
<sequence length="320" mass="37029">MKKVLAALAAISLLLFGLSLLKLQQLGNSFALTAEKDTATLLPRAEEKKASFKNKRENNLLPSKANEPDRTLNSQLTLNLALRYRFDDIIHQHQISGKSLENLLLALTTRLNLTPNAGENLQALFQRYRQYLSAMSVLKANVPAVDRVIDLIESRLFLQQVYDLQSQYFSELEIRAFFAHEKNYNRQTLERVAIRQDTSLDKEQRQMLIEHQLSQLEPEELAPLQPTLTARKITRLLTGEREQDLTLAPEVSAKIRVTREKKRLWQQKVKSYQQKIAAMGHRDNDGYSLELENYRLQHFSDNELKRLKVFLKHPELLTTP</sequence>
<dbReference type="Pfam" id="PF03280">
    <property type="entry name" value="Lipase_chap"/>
    <property type="match status" value="1"/>
</dbReference>
<dbReference type="GO" id="GO:0005886">
    <property type="term" value="C:plasma membrane"/>
    <property type="evidence" value="ECO:0007669"/>
    <property type="project" value="UniProtKB-SubCell"/>
</dbReference>
<evidence type="ECO:0000256" key="1">
    <source>
        <dbReference type="ARBA" id="ARBA00003280"/>
    </source>
</evidence>
<dbReference type="GO" id="GO:0051082">
    <property type="term" value="F:unfolded protein binding"/>
    <property type="evidence" value="ECO:0007669"/>
    <property type="project" value="InterPro"/>
</dbReference>
<keyword evidence="12" id="KW-0143">Chaperone</keyword>
<comment type="similarity">
    <text evidence="3">Belongs to the lipase chaperone family.</text>
</comment>
<reference evidence="16 17" key="1">
    <citation type="journal article" date="2015" name="Genome Announc.">
        <title>Draft Genome Sequences of Marine Isolates of Thalassomonas viridans and Thalassomonas actiniarum.</title>
        <authorList>
            <person name="Olonade I."/>
            <person name="van Zyl L.J."/>
            <person name="Trindade M."/>
        </authorList>
    </citation>
    <scope>NUCLEOTIDE SEQUENCE [LARGE SCALE GENOMIC DNA]</scope>
    <source>
        <strain evidence="16 17">A5K-106</strain>
    </source>
</reference>
<accession>A0AAE9YS34</accession>
<evidence type="ECO:0000256" key="12">
    <source>
        <dbReference type="ARBA" id="ARBA00023186"/>
    </source>
</evidence>
<keyword evidence="8" id="KW-0442">Lipid degradation</keyword>
<keyword evidence="17" id="KW-1185">Reference proteome</keyword>
<dbReference type="EMBL" id="CP059735">
    <property type="protein sequence ID" value="WDE00206.1"/>
    <property type="molecule type" value="Genomic_DNA"/>
</dbReference>
<comment type="function">
    <text evidence="1">May be involved in the folding of the extracellular lipase during its passage through the periplasm.</text>
</comment>
<proteinExistence type="inferred from homology"/>
<evidence type="ECO:0000256" key="3">
    <source>
        <dbReference type="ARBA" id="ARBA00010358"/>
    </source>
</evidence>
<evidence type="ECO:0000256" key="8">
    <source>
        <dbReference type="ARBA" id="ARBA00022963"/>
    </source>
</evidence>
<evidence type="ECO:0000256" key="11">
    <source>
        <dbReference type="ARBA" id="ARBA00023136"/>
    </source>
</evidence>
<dbReference type="Proteomes" id="UP000032568">
    <property type="component" value="Chromosome"/>
</dbReference>
<evidence type="ECO:0000256" key="13">
    <source>
        <dbReference type="ARBA" id="ARBA00030948"/>
    </source>
</evidence>
<dbReference type="AlphaFoldDB" id="A0AAE9YS34"/>